<comment type="caution">
    <text evidence="1">The sequence shown here is derived from an EMBL/GenBank/DDBJ whole genome shotgun (WGS) entry which is preliminary data.</text>
</comment>
<accession>A0A6L2L0R9</accession>
<gene>
    <name evidence="1" type="ORF">Tci_026375</name>
</gene>
<dbReference type="AlphaFoldDB" id="A0A6L2L0R9"/>
<dbReference type="PANTHER" id="PTHR33067:SF9">
    <property type="entry name" value="RNA-DIRECTED DNA POLYMERASE"/>
    <property type="match status" value="1"/>
</dbReference>
<dbReference type="PANTHER" id="PTHR33067">
    <property type="entry name" value="RNA-DIRECTED DNA POLYMERASE-RELATED"/>
    <property type="match status" value="1"/>
</dbReference>
<name>A0A6L2L0R9_TANCI</name>
<sequence length="402" mass="46678">MGDENPICTLGDYSKPSHEGYRNTIKLPVWNNVVPLRFDTIRLVQNGFSFHGLQSEDLNQHLKDFLKLVDSLNLDGENGERTRLRPTPQLRALDTTFEARVRDYMAAHTERMERFENTIFKQREEINGRMTEMFRLLKELTTRKTPEKVLIREEGKFLHKINEELIKGLVNNNRFNNSRSRTQVVKKKGKEYKILPGVPAYKVILKKMITKKEDIEGNFELPCSIGGLKHVHALIDQGSDVNVMPYSTYMKLTNERPDEADIRLLLASHSYVYPLGIAEDVLVEVAEHIYHADFVIMDIKENENRPFILGMPFLTTAKASIKFDTCTITLRSGKSKISFNRIPEPPSHVEKGIKNDIEPIAPTMTVNRLVLEWEERKILHQEKEMEFNQWRSKNFKDERPAL</sequence>
<proteinExistence type="predicted"/>
<evidence type="ECO:0008006" key="2">
    <source>
        <dbReference type="Google" id="ProtNLM"/>
    </source>
</evidence>
<reference evidence="1" key="1">
    <citation type="journal article" date="2019" name="Sci. Rep.">
        <title>Draft genome of Tanacetum cinerariifolium, the natural source of mosquito coil.</title>
        <authorList>
            <person name="Yamashiro T."/>
            <person name="Shiraishi A."/>
            <person name="Satake H."/>
            <person name="Nakayama K."/>
        </authorList>
    </citation>
    <scope>NUCLEOTIDE SEQUENCE</scope>
</reference>
<protein>
    <recommendedName>
        <fullName evidence="2">MAK10-like protein</fullName>
    </recommendedName>
</protein>
<evidence type="ECO:0000313" key="1">
    <source>
        <dbReference type="EMBL" id="GEU54397.1"/>
    </source>
</evidence>
<dbReference type="Gene3D" id="2.40.70.10">
    <property type="entry name" value="Acid Proteases"/>
    <property type="match status" value="1"/>
</dbReference>
<dbReference type="InterPro" id="IPR021109">
    <property type="entry name" value="Peptidase_aspartic_dom_sf"/>
</dbReference>
<dbReference type="EMBL" id="BKCJ010003325">
    <property type="protein sequence ID" value="GEU54397.1"/>
    <property type="molecule type" value="Genomic_DNA"/>
</dbReference>
<dbReference type="CDD" id="cd00303">
    <property type="entry name" value="retropepsin_like"/>
    <property type="match status" value="1"/>
</dbReference>
<organism evidence="1">
    <name type="scientific">Tanacetum cinerariifolium</name>
    <name type="common">Dalmatian daisy</name>
    <name type="synonym">Chrysanthemum cinerariifolium</name>
    <dbReference type="NCBI Taxonomy" id="118510"/>
    <lineage>
        <taxon>Eukaryota</taxon>
        <taxon>Viridiplantae</taxon>
        <taxon>Streptophyta</taxon>
        <taxon>Embryophyta</taxon>
        <taxon>Tracheophyta</taxon>
        <taxon>Spermatophyta</taxon>
        <taxon>Magnoliopsida</taxon>
        <taxon>eudicotyledons</taxon>
        <taxon>Gunneridae</taxon>
        <taxon>Pentapetalae</taxon>
        <taxon>asterids</taxon>
        <taxon>campanulids</taxon>
        <taxon>Asterales</taxon>
        <taxon>Asteraceae</taxon>
        <taxon>Asteroideae</taxon>
        <taxon>Anthemideae</taxon>
        <taxon>Anthemidinae</taxon>
        <taxon>Tanacetum</taxon>
    </lineage>
</organism>